<dbReference type="AlphaFoldDB" id="A0A5D4M3N0"/>
<dbReference type="CDD" id="cd13128">
    <property type="entry name" value="MATE_Wzx_like"/>
    <property type="match status" value="1"/>
</dbReference>
<evidence type="ECO:0000256" key="6">
    <source>
        <dbReference type="SAM" id="Phobius"/>
    </source>
</evidence>
<comment type="subcellular location">
    <subcellularLocation>
        <location evidence="1">Cell membrane</location>
        <topology evidence="1">Multi-pass membrane protein</topology>
    </subcellularLocation>
</comment>
<name>A0A5D4M3N0_9BACI</name>
<keyword evidence="5 6" id="KW-0472">Membrane</keyword>
<gene>
    <name evidence="7" type="ORF">FZC84_21010</name>
</gene>
<dbReference type="InterPro" id="IPR050833">
    <property type="entry name" value="Poly_Biosynth_Transport"/>
</dbReference>
<evidence type="ECO:0000313" key="7">
    <source>
        <dbReference type="EMBL" id="TYR95913.1"/>
    </source>
</evidence>
<dbReference type="RefSeq" id="WP_148955149.1">
    <property type="nucleotide sequence ID" value="NZ_VTEG01000027.1"/>
</dbReference>
<dbReference type="Pfam" id="PF01943">
    <property type="entry name" value="Polysacc_synt"/>
    <property type="match status" value="1"/>
</dbReference>
<feature type="transmembrane region" description="Helical" evidence="6">
    <location>
        <begin position="433"/>
        <end position="459"/>
    </location>
</feature>
<feature type="transmembrane region" description="Helical" evidence="6">
    <location>
        <begin position="112"/>
        <end position="133"/>
    </location>
</feature>
<evidence type="ECO:0000313" key="8">
    <source>
        <dbReference type="Proteomes" id="UP000325182"/>
    </source>
</evidence>
<feature type="transmembrane region" description="Helical" evidence="6">
    <location>
        <begin position="354"/>
        <end position="372"/>
    </location>
</feature>
<comment type="caution">
    <text evidence="7">The sequence shown here is derived from an EMBL/GenBank/DDBJ whole genome shotgun (WGS) entry which is preliminary data.</text>
</comment>
<reference evidence="7 8" key="1">
    <citation type="submission" date="2019-08" db="EMBL/GenBank/DDBJ databases">
        <title>Bacillus genomes from the desert of Cuatro Cienegas, Coahuila.</title>
        <authorList>
            <person name="Olmedo-Alvarez G."/>
        </authorList>
    </citation>
    <scope>NUCLEOTIDE SEQUENCE [LARGE SCALE GENOMIC DNA]</scope>
    <source>
        <strain evidence="7 8">CH128b_4D</strain>
    </source>
</reference>
<feature type="transmembrane region" description="Helical" evidence="6">
    <location>
        <begin position="289"/>
        <end position="313"/>
    </location>
</feature>
<dbReference type="Proteomes" id="UP000325182">
    <property type="component" value="Unassembled WGS sequence"/>
</dbReference>
<dbReference type="GO" id="GO:0005886">
    <property type="term" value="C:plasma membrane"/>
    <property type="evidence" value="ECO:0007669"/>
    <property type="project" value="UniProtKB-SubCell"/>
</dbReference>
<feature type="transmembrane region" description="Helical" evidence="6">
    <location>
        <begin position="166"/>
        <end position="188"/>
    </location>
</feature>
<dbReference type="InterPro" id="IPR002797">
    <property type="entry name" value="Polysacc_synth"/>
</dbReference>
<feature type="transmembrane region" description="Helical" evidence="6">
    <location>
        <begin position="142"/>
        <end position="160"/>
    </location>
</feature>
<keyword evidence="3 6" id="KW-0812">Transmembrane</keyword>
<keyword evidence="2" id="KW-1003">Cell membrane</keyword>
<evidence type="ECO:0000256" key="2">
    <source>
        <dbReference type="ARBA" id="ARBA00022475"/>
    </source>
</evidence>
<feature type="transmembrane region" description="Helical" evidence="6">
    <location>
        <begin position="85"/>
        <end position="106"/>
    </location>
</feature>
<dbReference type="PANTHER" id="PTHR30250">
    <property type="entry name" value="PST FAMILY PREDICTED COLANIC ACID TRANSPORTER"/>
    <property type="match status" value="1"/>
</dbReference>
<protein>
    <submittedName>
        <fullName evidence="7">Flippase</fullName>
    </submittedName>
</protein>
<dbReference type="EMBL" id="VTEG01000027">
    <property type="protein sequence ID" value="TYR95913.1"/>
    <property type="molecule type" value="Genomic_DNA"/>
</dbReference>
<dbReference type="PANTHER" id="PTHR30250:SF11">
    <property type="entry name" value="O-ANTIGEN TRANSPORTER-RELATED"/>
    <property type="match status" value="1"/>
</dbReference>
<evidence type="ECO:0000256" key="4">
    <source>
        <dbReference type="ARBA" id="ARBA00022989"/>
    </source>
</evidence>
<evidence type="ECO:0000256" key="5">
    <source>
        <dbReference type="ARBA" id="ARBA00023136"/>
    </source>
</evidence>
<evidence type="ECO:0000256" key="3">
    <source>
        <dbReference type="ARBA" id="ARBA00022692"/>
    </source>
</evidence>
<feature type="transmembrane region" description="Helical" evidence="6">
    <location>
        <begin position="41"/>
        <end position="64"/>
    </location>
</feature>
<feature type="transmembrane region" description="Helical" evidence="6">
    <location>
        <begin position="378"/>
        <end position="400"/>
    </location>
</feature>
<feature type="transmembrane region" description="Helical" evidence="6">
    <location>
        <begin position="9"/>
        <end position="29"/>
    </location>
</feature>
<proteinExistence type="predicted"/>
<keyword evidence="4 6" id="KW-1133">Transmembrane helix</keyword>
<feature type="transmembrane region" description="Helical" evidence="6">
    <location>
        <begin position="409"/>
        <end position="427"/>
    </location>
</feature>
<organism evidence="7 8">
    <name type="scientific">Rossellomorea vietnamensis</name>
    <dbReference type="NCBI Taxonomy" id="218284"/>
    <lineage>
        <taxon>Bacteria</taxon>
        <taxon>Bacillati</taxon>
        <taxon>Bacillota</taxon>
        <taxon>Bacilli</taxon>
        <taxon>Bacillales</taxon>
        <taxon>Bacillaceae</taxon>
        <taxon>Rossellomorea</taxon>
    </lineage>
</organism>
<feature type="transmembrane region" description="Helical" evidence="6">
    <location>
        <begin position="319"/>
        <end position="342"/>
    </location>
</feature>
<accession>A0A5D4M3N0</accession>
<evidence type="ECO:0000256" key="1">
    <source>
        <dbReference type="ARBA" id="ARBA00004651"/>
    </source>
</evidence>
<sequence>MGKSITKNLMYNLILRIVTMVLPLVTLPYVSRILGAEGVGIYSYTYSITQYFIILGTVGLTLYGNRQIAYTRDDQEKMSRTFWSIFLLRIITTGLATLIYASIFWNSENYNIVFMLQTVLIIAAMLDISWLYLGREDFKKTVLVNLSVKIVGVILIFILVRDSNDLYLYIIINVLMLLLASLSLWYYLPSTVKMVKPKISDISEHITPALQLFVPQIAIQVYVLLDKTMIGVLSNVEQVGFYAQSEKLIKAGLALVTALGTVMMPRMSNIFANGDTKTMIKYLNISLKAVAFIAVPMSVGLASLSSEFVPWFLGTEFEPAIILMVVLSPILFFIAMSNVMGTQFLLPSNRTKEFTISVTIGAVVNLTMNFILIPEFGALGACIATIIAEISVTSIQYYYLRNELRLKDFYLGFSKYLIAALFMFIIIKPLGLLMGVGISTTITQFILGVSIYWLVLTLLKEEINNMLVKKISMRLKIGRS</sequence>